<organism evidence="2 3">
    <name type="scientific">Pontibacter mangrovi</name>
    <dbReference type="NCBI Taxonomy" id="2589816"/>
    <lineage>
        <taxon>Bacteria</taxon>
        <taxon>Pseudomonadati</taxon>
        <taxon>Bacteroidota</taxon>
        <taxon>Cytophagia</taxon>
        <taxon>Cytophagales</taxon>
        <taxon>Hymenobacteraceae</taxon>
        <taxon>Pontibacter</taxon>
    </lineage>
</organism>
<reference evidence="2 3" key="1">
    <citation type="submission" date="2019-06" db="EMBL/GenBank/DDBJ databases">
        <title>A novel bacterium of genus Pontibacter, isolated from marine sediment.</title>
        <authorList>
            <person name="Huang H."/>
            <person name="Mo K."/>
            <person name="Hu Y."/>
        </authorList>
    </citation>
    <scope>NUCLEOTIDE SEQUENCE [LARGE SCALE GENOMIC DNA]</scope>
    <source>
        <strain evidence="2 3">HB172049</strain>
    </source>
</reference>
<proteinExistence type="predicted"/>
<dbReference type="OrthoDB" id="9786100at2"/>
<dbReference type="RefSeq" id="WP_140622395.1">
    <property type="nucleotide sequence ID" value="NZ_VFRQ01000008.1"/>
</dbReference>
<dbReference type="InterPro" id="IPR007074">
    <property type="entry name" value="LicD/FKTN/FKRP_NTP_transf"/>
</dbReference>
<evidence type="ECO:0000313" key="2">
    <source>
        <dbReference type="EMBL" id="TPE42981.1"/>
    </source>
</evidence>
<accession>A0A501W6R7</accession>
<dbReference type="GO" id="GO:0009100">
    <property type="term" value="P:glycoprotein metabolic process"/>
    <property type="evidence" value="ECO:0007669"/>
    <property type="project" value="UniProtKB-ARBA"/>
</dbReference>
<evidence type="ECO:0000313" key="3">
    <source>
        <dbReference type="Proteomes" id="UP000316727"/>
    </source>
</evidence>
<dbReference type="InterPro" id="IPR052942">
    <property type="entry name" value="LPS_cholinephosphotransferase"/>
</dbReference>
<gene>
    <name evidence="2" type="ORF">FJM65_15145</name>
</gene>
<dbReference type="Proteomes" id="UP000316727">
    <property type="component" value="Unassembled WGS sequence"/>
</dbReference>
<feature type="domain" description="LicD/FKTN/FKRP nucleotidyltransferase" evidence="1">
    <location>
        <begin position="186"/>
        <end position="236"/>
    </location>
</feature>
<feature type="domain" description="LicD/FKTN/FKRP nucleotidyltransferase" evidence="1">
    <location>
        <begin position="36"/>
        <end position="141"/>
    </location>
</feature>
<dbReference type="AlphaFoldDB" id="A0A501W6R7"/>
<dbReference type="PANTHER" id="PTHR43404">
    <property type="entry name" value="LIPOPOLYSACCHARIDE CHOLINEPHOSPHOTRANSFERASE LICD"/>
    <property type="match status" value="1"/>
</dbReference>
<name>A0A501W6R7_9BACT</name>
<sequence>MDIRQMFPDERGKPTTRLKQCHAVLFRMFRIFDFLCKKHNIEYFLCSGTLKAAVLYKGFKPWDDDFDVGMTRENFEKFEQYAVPELPDDIFFQTPETDAFYPACHVVEAKLRDKYSSYVQGDTLVKWHNGLMLDLLVFDRAFLPHNIFIFLQNRVLRVFLKHKGNKARARVLKWIAEHTPFQLVYASSYISVLKTLMRGNNYFREKEISDLVKTQFEDMEVSIPKGWDSYLKRRYGNYKQVPPPEQQNGHHGIDIPAPFTPCSHSKVLLWKEEDKQGAQISK</sequence>
<dbReference type="Pfam" id="PF04991">
    <property type="entry name" value="LicD"/>
    <property type="match status" value="2"/>
</dbReference>
<dbReference type="EMBL" id="VFRQ01000008">
    <property type="protein sequence ID" value="TPE42981.1"/>
    <property type="molecule type" value="Genomic_DNA"/>
</dbReference>
<evidence type="ECO:0000259" key="1">
    <source>
        <dbReference type="Pfam" id="PF04991"/>
    </source>
</evidence>
<keyword evidence="3" id="KW-1185">Reference proteome</keyword>
<dbReference type="PANTHER" id="PTHR43404:SF1">
    <property type="entry name" value="MNN4P"/>
    <property type="match status" value="1"/>
</dbReference>
<comment type="caution">
    <text evidence="2">The sequence shown here is derived from an EMBL/GenBank/DDBJ whole genome shotgun (WGS) entry which is preliminary data.</text>
</comment>
<protein>
    <submittedName>
        <fullName evidence="2">LicD family protein</fullName>
    </submittedName>
</protein>